<proteinExistence type="predicted"/>
<gene>
    <name evidence="1" type="ORF">C1I91_10515</name>
</gene>
<dbReference type="EMBL" id="CP025746">
    <property type="protein sequence ID" value="QAA32052.1"/>
    <property type="molecule type" value="Genomic_DNA"/>
</dbReference>
<organism evidence="1 2">
    <name type="scientific">Clostridium manihotivorum</name>
    <dbReference type="NCBI Taxonomy" id="2320868"/>
    <lineage>
        <taxon>Bacteria</taxon>
        <taxon>Bacillati</taxon>
        <taxon>Bacillota</taxon>
        <taxon>Clostridia</taxon>
        <taxon>Eubacteriales</taxon>
        <taxon>Clostridiaceae</taxon>
        <taxon>Clostridium</taxon>
    </lineage>
</organism>
<evidence type="ECO:0000313" key="1">
    <source>
        <dbReference type="EMBL" id="QAA32052.1"/>
    </source>
</evidence>
<accession>A0A410DSS8</accession>
<name>A0A410DSS8_9CLOT</name>
<evidence type="ECO:0000313" key="2">
    <source>
        <dbReference type="Proteomes" id="UP000286268"/>
    </source>
</evidence>
<reference evidence="1 2" key="1">
    <citation type="submission" date="2018-01" db="EMBL/GenBank/DDBJ databases">
        <title>Genome Sequencing and Assembly of Anaerobacter polyendosporus strain CT4.</title>
        <authorList>
            <person name="Tachaapaikoon C."/>
            <person name="Sutheeworapong S."/>
            <person name="Jenjaroenpun P."/>
            <person name="Wongsurawat T."/>
            <person name="Nookeaw I."/>
            <person name="Cheawchanlertfa P."/>
            <person name="Kosugi A."/>
            <person name="Cheevadhanarak S."/>
            <person name="Ratanakhanokchai K."/>
        </authorList>
    </citation>
    <scope>NUCLEOTIDE SEQUENCE [LARGE SCALE GENOMIC DNA]</scope>
    <source>
        <strain evidence="1 2">CT4</strain>
    </source>
</reference>
<sequence length="203" mass="24416">MKNNFLLVDSYKEQFSLNFDKTRKVEVVIIDKELFVREFEFSSGKQLKNFFHKDIKVAFETAKFLFHYEIIKSRNKIKLILYGINAVEKVKEIWQKYKVKKVLPIQYLLAYSVKKVSKGNSFVVIYSLKESLYIVDLEHGHIQYNRLFKMYKQDGINLEVLLDYSQYDRKKPLYVIKQEDEVIIDIENKYEFKIIERETVNVP</sequence>
<protein>
    <submittedName>
        <fullName evidence="1">Uncharacterized protein</fullName>
    </submittedName>
</protein>
<dbReference type="RefSeq" id="WP_128212842.1">
    <property type="nucleotide sequence ID" value="NZ_CP025746.1"/>
</dbReference>
<keyword evidence="2" id="KW-1185">Reference proteome</keyword>
<dbReference type="KEGG" id="cmah:C1I91_10515"/>
<dbReference type="Proteomes" id="UP000286268">
    <property type="component" value="Chromosome"/>
</dbReference>
<dbReference type="AlphaFoldDB" id="A0A410DSS8"/>